<evidence type="ECO:0000259" key="1">
    <source>
        <dbReference type="PROSITE" id="PS50879"/>
    </source>
</evidence>
<dbReference type="GO" id="GO:0004523">
    <property type="term" value="F:RNA-DNA hybrid ribonuclease activity"/>
    <property type="evidence" value="ECO:0007669"/>
    <property type="project" value="InterPro"/>
</dbReference>
<proteinExistence type="predicted"/>
<dbReference type="Gene3D" id="3.30.420.10">
    <property type="entry name" value="Ribonuclease H-like superfamily/Ribonuclease H"/>
    <property type="match status" value="1"/>
</dbReference>
<dbReference type="PROSITE" id="PS50879">
    <property type="entry name" value="RNASE_H_1"/>
    <property type="match status" value="1"/>
</dbReference>
<dbReference type="PANTHER" id="PTHR47723">
    <property type="entry name" value="OS05G0353850 PROTEIN"/>
    <property type="match status" value="1"/>
</dbReference>
<dbReference type="Proteomes" id="UP000195611">
    <property type="component" value="Unassembled WGS sequence"/>
</dbReference>
<reference evidence="2 3" key="1">
    <citation type="submission" date="2017-02" db="EMBL/GenBank/DDBJ databases">
        <authorList>
            <person name="Peterson S.W."/>
        </authorList>
    </citation>
    <scope>NUCLEOTIDE SEQUENCE [LARGE SCALE GENOMIC DNA]</scope>
    <source>
        <strain evidence="2 3">42ea</strain>
    </source>
</reference>
<dbReference type="EMBL" id="FUKW01000135">
    <property type="protein sequence ID" value="SJN42921.1"/>
    <property type="molecule type" value="Genomic_DNA"/>
</dbReference>
<protein>
    <submittedName>
        <fullName evidence="2">Ribonuclease HI, Bacillus nonfunctional homolog</fullName>
    </submittedName>
</protein>
<gene>
    <name evidence="2" type="ORF">FM115_09745</name>
</gene>
<dbReference type="AlphaFoldDB" id="A0A1R4KF22"/>
<dbReference type="RefSeq" id="WP_087059730.1">
    <property type="nucleotide sequence ID" value="NZ_FUKW01000135.1"/>
</dbReference>
<organism evidence="2 3">
    <name type="scientific">Marinilactibacillus psychrotolerans 42ea</name>
    <dbReference type="NCBI Taxonomy" id="1255609"/>
    <lineage>
        <taxon>Bacteria</taxon>
        <taxon>Bacillati</taxon>
        <taxon>Bacillota</taxon>
        <taxon>Bacilli</taxon>
        <taxon>Lactobacillales</taxon>
        <taxon>Carnobacteriaceae</taxon>
        <taxon>Marinilactibacillus</taxon>
    </lineage>
</organism>
<dbReference type="GO" id="GO:0003676">
    <property type="term" value="F:nucleic acid binding"/>
    <property type="evidence" value="ECO:0007669"/>
    <property type="project" value="InterPro"/>
</dbReference>
<evidence type="ECO:0000313" key="2">
    <source>
        <dbReference type="EMBL" id="SJN42921.1"/>
    </source>
</evidence>
<dbReference type="InterPro" id="IPR002156">
    <property type="entry name" value="RNaseH_domain"/>
</dbReference>
<dbReference type="InterPro" id="IPR012337">
    <property type="entry name" value="RNaseH-like_sf"/>
</dbReference>
<evidence type="ECO:0000313" key="3">
    <source>
        <dbReference type="Proteomes" id="UP000195611"/>
    </source>
</evidence>
<dbReference type="PANTHER" id="PTHR47723:SF19">
    <property type="entry name" value="POLYNUCLEOTIDYL TRANSFERASE, RIBONUCLEASE H-LIKE SUPERFAMILY PROTEIN"/>
    <property type="match status" value="1"/>
</dbReference>
<name>A0A1R4KF22_9LACT</name>
<dbReference type="SUPFAM" id="SSF53098">
    <property type="entry name" value="Ribonuclease H-like"/>
    <property type="match status" value="1"/>
</dbReference>
<dbReference type="CDD" id="cd09279">
    <property type="entry name" value="RNase_HI_like"/>
    <property type="match status" value="1"/>
</dbReference>
<sequence length="137" mass="15393">MLKVYTDAAVNGNPGLAGIGIVVSGNGLYEQLSIPLSGSWDNHRAEWEAMRVALKWIEANQKLNSLILLYTDSQIVADSISKKHVKNINFKSFLNECLALLNHFSFYEIHWIPEKQNRGADNLAKQALQKALNNQKK</sequence>
<dbReference type="InterPro" id="IPR036397">
    <property type="entry name" value="RNaseH_sf"/>
</dbReference>
<accession>A0A1R4KF22</accession>
<feature type="domain" description="RNase H type-1" evidence="1">
    <location>
        <begin position="1"/>
        <end position="133"/>
    </location>
</feature>
<dbReference type="Pfam" id="PF13456">
    <property type="entry name" value="RVT_3"/>
    <property type="match status" value="1"/>
</dbReference>
<dbReference type="InterPro" id="IPR053151">
    <property type="entry name" value="RNase_H-like"/>
</dbReference>